<dbReference type="SUPFAM" id="SSF53850">
    <property type="entry name" value="Periplasmic binding protein-like II"/>
    <property type="match status" value="1"/>
</dbReference>
<organism evidence="1 2">
    <name type="scientific">Acinetobacter soli NIPH 2899</name>
    <dbReference type="NCBI Taxonomy" id="1217677"/>
    <lineage>
        <taxon>Bacteria</taxon>
        <taxon>Pseudomonadati</taxon>
        <taxon>Pseudomonadota</taxon>
        <taxon>Gammaproteobacteria</taxon>
        <taxon>Moraxellales</taxon>
        <taxon>Moraxellaceae</taxon>
        <taxon>Acinetobacter</taxon>
    </lineage>
</organism>
<proteinExistence type="predicted"/>
<dbReference type="Gene3D" id="3.40.190.170">
    <property type="entry name" value="Bacterial extracellular solute-binding protein, family 7"/>
    <property type="match status" value="1"/>
</dbReference>
<dbReference type="InterPro" id="IPR038404">
    <property type="entry name" value="TRAP_DctP_sf"/>
</dbReference>
<sequence>MIKIKKDDDMMQLKVLLGIGLYLLAVQSWALETAWCVYDPVGPQGEISRRAQDIAQYAQSQQVKITLKSYKNEQDALKQFDQGYCSGVMATNFHTRQYNQFMGGTAGVGFVSSHQVAKSFMQMLSNPSLKPHMVQGEFEALGMIPLGMAYMVLKRTDINSVSDLKNKKIAVLAADLPQIALVQSVRAQPVPVQLESAVDAFKHNQVDILPAPIFALRPYNLEREFGPSIRVVNFPLSYVAINVVIRHAQYPKGFGQSMRSWFALHSASLIAQTIRWENGISSYYWMDVSYREKQAYELILARVRQQFIRSKYYDPAFVALILRLRCMDDPRYFECQFR</sequence>
<evidence type="ECO:0000313" key="2">
    <source>
        <dbReference type="Proteomes" id="UP000018433"/>
    </source>
</evidence>
<name>A0ABP2U7W6_9GAMM</name>
<comment type="caution">
    <text evidence="1">The sequence shown here is derived from an EMBL/GenBank/DDBJ whole genome shotgun (WGS) entry which is preliminary data.</text>
</comment>
<evidence type="ECO:0008006" key="3">
    <source>
        <dbReference type="Google" id="ProtNLM"/>
    </source>
</evidence>
<accession>A0ABP2U7W6</accession>
<reference evidence="1 2" key="1">
    <citation type="submission" date="2013-02" db="EMBL/GenBank/DDBJ databases">
        <title>The Genome Sequence of Acinetobacter soli NIPH 2899.</title>
        <authorList>
            <consortium name="The Broad Institute Genome Sequencing Platform"/>
            <consortium name="The Broad Institute Genome Sequencing Center for Infectious Disease"/>
            <person name="Cerqueira G."/>
            <person name="Feldgarden M."/>
            <person name="Courvalin P."/>
            <person name="Perichon B."/>
            <person name="Grillot-Courvalin C."/>
            <person name="Clermont D."/>
            <person name="Rocha E."/>
            <person name="Yoon E.-J."/>
            <person name="Nemec A."/>
            <person name="Walker B."/>
            <person name="Young S.K."/>
            <person name="Zeng Q."/>
            <person name="Gargeya S."/>
            <person name="Fitzgerald M."/>
            <person name="Haas B."/>
            <person name="Abouelleil A."/>
            <person name="Alvarado L."/>
            <person name="Arachchi H.M."/>
            <person name="Berlin A.M."/>
            <person name="Chapman S.B."/>
            <person name="Dewar J."/>
            <person name="Goldberg J."/>
            <person name="Griggs A."/>
            <person name="Gujja S."/>
            <person name="Hansen M."/>
            <person name="Howarth C."/>
            <person name="Imamovic A."/>
            <person name="Larimer J."/>
            <person name="McCowan C."/>
            <person name="Murphy C."/>
            <person name="Neiman D."/>
            <person name="Pearson M."/>
            <person name="Priest M."/>
            <person name="Roberts A."/>
            <person name="Saif S."/>
            <person name="Shea T."/>
            <person name="Sisk P."/>
            <person name="Sykes S."/>
            <person name="Wortman J."/>
            <person name="Nusbaum C."/>
            <person name="Birren B."/>
        </authorList>
    </citation>
    <scope>NUCLEOTIDE SEQUENCE [LARGE SCALE GENOMIC DNA]</scope>
    <source>
        <strain evidence="1 2">NIPH 2899</strain>
    </source>
</reference>
<protein>
    <recommendedName>
        <fullName evidence="3">RND transporter</fullName>
    </recommendedName>
</protein>
<gene>
    <name evidence="1" type="ORF">F950_01246</name>
</gene>
<dbReference type="Proteomes" id="UP000018433">
    <property type="component" value="Unassembled WGS sequence"/>
</dbReference>
<evidence type="ECO:0000313" key="1">
    <source>
        <dbReference type="EMBL" id="ENV60863.1"/>
    </source>
</evidence>
<dbReference type="InterPro" id="IPR045758">
    <property type="entry name" value="AdeT1/2"/>
</dbReference>
<dbReference type="Pfam" id="PF19582">
    <property type="entry name" value="AdeT1_2"/>
    <property type="match status" value="1"/>
</dbReference>
<keyword evidence="2" id="KW-1185">Reference proteome</keyword>
<dbReference type="EMBL" id="APPV01000007">
    <property type="protein sequence ID" value="ENV60863.1"/>
    <property type="molecule type" value="Genomic_DNA"/>
</dbReference>